<evidence type="ECO:0000256" key="1">
    <source>
        <dbReference type="SAM" id="MobiDB-lite"/>
    </source>
</evidence>
<proteinExistence type="predicted"/>
<dbReference type="NCBIfam" id="TIGR03083">
    <property type="entry name" value="maleylpyruvate isomerase family mycothiol-dependent enzyme"/>
    <property type="match status" value="1"/>
</dbReference>
<feature type="region of interest" description="Disordered" evidence="1">
    <location>
        <begin position="71"/>
        <end position="92"/>
    </location>
</feature>
<evidence type="ECO:0000313" key="3">
    <source>
        <dbReference type="EMBL" id="MFC5746378.1"/>
    </source>
</evidence>
<keyword evidence="3" id="KW-0413">Isomerase</keyword>
<evidence type="ECO:0000313" key="4">
    <source>
        <dbReference type="Proteomes" id="UP001596074"/>
    </source>
</evidence>
<sequence>MTTTQNPPREATVKGAIAEYDALAALLDGLTPAQWETATRCTGWRVRDVAGHVLGGAADILAGAVGTRTADEQARAHGGGSPAETARDLREASGRVRQALERLDDKVWSLPGPLADRSVGEAVLSLWQDTFVHADDVRAALGLPPDRGPGLEATVRWLRLALERKGWGPVTLVLDGLGTHPVGEGGPELRGDPVTFVLVATGRAEPERFGADAGVNVYA</sequence>
<dbReference type="GO" id="GO:0016853">
    <property type="term" value="F:isomerase activity"/>
    <property type="evidence" value="ECO:0007669"/>
    <property type="project" value="UniProtKB-KW"/>
</dbReference>
<organism evidence="3 4">
    <name type="scientific">Actinomadura rugatobispora</name>
    <dbReference type="NCBI Taxonomy" id="1994"/>
    <lineage>
        <taxon>Bacteria</taxon>
        <taxon>Bacillati</taxon>
        <taxon>Actinomycetota</taxon>
        <taxon>Actinomycetes</taxon>
        <taxon>Streptosporangiales</taxon>
        <taxon>Thermomonosporaceae</taxon>
        <taxon>Actinomadura</taxon>
    </lineage>
</organism>
<dbReference type="Gene3D" id="1.20.120.450">
    <property type="entry name" value="dinb family like domain"/>
    <property type="match status" value="1"/>
</dbReference>
<keyword evidence="4" id="KW-1185">Reference proteome</keyword>
<dbReference type="EMBL" id="JBHSON010000013">
    <property type="protein sequence ID" value="MFC5746378.1"/>
    <property type="molecule type" value="Genomic_DNA"/>
</dbReference>
<dbReference type="SUPFAM" id="SSF109854">
    <property type="entry name" value="DinB/YfiT-like putative metalloenzymes"/>
    <property type="match status" value="1"/>
</dbReference>
<reference evidence="4" key="1">
    <citation type="journal article" date="2019" name="Int. J. Syst. Evol. Microbiol.">
        <title>The Global Catalogue of Microorganisms (GCM) 10K type strain sequencing project: providing services to taxonomists for standard genome sequencing and annotation.</title>
        <authorList>
            <consortium name="The Broad Institute Genomics Platform"/>
            <consortium name="The Broad Institute Genome Sequencing Center for Infectious Disease"/>
            <person name="Wu L."/>
            <person name="Ma J."/>
        </authorList>
    </citation>
    <scope>NUCLEOTIDE SEQUENCE [LARGE SCALE GENOMIC DNA]</scope>
    <source>
        <strain evidence="4">KCTC 42087</strain>
    </source>
</reference>
<protein>
    <submittedName>
        <fullName evidence="3">Maleylpyruvate isomerase family mycothiol-dependent enzyme</fullName>
    </submittedName>
</protein>
<dbReference type="InterPro" id="IPR017517">
    <property type="entry name" value="Maleyloyr_isom"/>
</dbReference>
<dbReference type="RefSeq" id="WP_378282000.1">
    <property type="nucleotide sequence ID" value="NZ_JBHSON010000013.1"/>
</dbReference>
<dbReference type="Proteomes" id="UP001596074">
    <property type="component" value="Unassembled WGS sequence"/>
</dbReference>
<accession>A0ABW0ZY53</accession>
<gene>
    <name evidence="3" type="ORF">ACFPZN_12215</name>
</gene>
<comment type="caution">
    <text evidence="3">The sequence shown here is derived from an EMBL/GenBank/DDBJ whole genome shotgun (WGS) entry which is preliminary data.</text>
</comment>
<dbReference type="InterPro" id="IPR024344">
    <property type="entry name" value="MDMPI_metal-binding"/>
</dbReference>
<dbReference type="Pfam" id="PF11716">
    <property type="entry name" value="MDMPI_N"/>
    <property type="match status" value="1"/>
</dbReference>
<dbReference type="InterPro" id="IPR034660">
    <property type="entry name" value="DinB/YfiT-like"/>
</dbReference>
<evidence type="ECO:0000259" key="2">
    <source>
        <dbReference type="Pfam" id="PF11716"/>
    </source>
</evidence>
<feature type="domain" description="Mycothiol-dependent maleylpyruvate isomerase metal-binding" evidence="2">
    <location>
        <begin position="19"/>
        <end position="138"/>
    </location>
</feature>
<name>A0ABW0ZY53_9ACTN</name>